<proteinExistence type="predicted"/>
<accession>A0ACC2NN63</accession>
<reference evidence="1" key="1">
    <citation type="submission" date="2023-04" db="EMBL/GenBank/DDBJ databases">
        <title>A chromosome-level genome assembly of the parasitoid wasp Eretmocerus hayati.</title>
        <authorList>
            <person name="Zhong Y."/>
            <person name="Liu S."/>
            <person name="Liu Y."/>
        </authorList>
    </citation>
    <scope>NUCLEOTIDE SEQUENCE</scope>
    <source>
        <strain evidence="1">ZJU_SS_LIU_2023</strain>
    </source>
</reference>
<organism evidence="1 2">
    <name type="scientific">Eretmocerus hayati</name>
    <dbReference type="NCBI Taxonomy" id="131215"/>
    <lineage>
        <taxon>Eukaryota</taxon>
        <taxon>Metazoa</taxon>
        <taxon>Ecdysozoa</taxon>
        <taxon>Arthropoda</taxon>
        <taxon>Hexapoda</taxon>
        <taxon>Insecta</taxon>
        <taxon>Pterygota</taxon>
        <taxon>Neoptera</taxon>
        <taxon>Endopterygota</taxon>
        <taxon>Hymenoptera</taxon>
        <taxon>Apocrita</taxon>
        <taxon>Proctotrupomorpha</taxon>
        <taxon>Chalcidoidea</taxon>
        <taxon>Aphelinidae</taxon>
        <taxon>Aphelininae</taxon>
        <taxon>Eretmocerus</taxon>
    </lineage>
</organism>
<comment type="caution">
    <text evidence="1">The sequence shown here is derived from an EMBL/GenBank/DDBJ whole genome shotgun (WGS) entry which is preliminary data.</text>
</comment>
<evidence type="ECO:0000313" key="1">
    <source>
        <dbReference type="EMBL" id="KAJ8672056.1"/>
    </source>
</evidence>
<sequence>MDHQTMCTICNKKMDKDGQDFAEVRMKGAKIFISKSISRYDGYHEKWEDELQTKSCIAIHESCRKKYSALSATRKRDRENDLEHNSPITIGSNTKRLCDDTVHNQSSQAVPVIKFSFDYLNNCIVCGKFLNKNHSQIRDRTKERKEKYMNIVSNENHANRVNINKRLDNIPSVNHMKPRYHVNCDKLFTKPQPANHQPGHLSLKKDSEDEAFQSVCNHIETSGDFEFHLSTLRKIMGTNTIQNQPLFAKLKKKYGDDIHVSRGRGREPVILYKTSNIFSDYYDKKCLSDLQKKTVLTLAARILQTDVKNTAYENDVYAAPDKFLDTVESDVPNSMHIFLEEYSSKSDGNEENHGASVKKASIAHSMISLIRPEGFCSNLQLAAGVYIYRKTGSKLIIQILSKLGVVASYHCILLYEASVIMDPPKIITGEVFLQFVFDNTDHNVATLDGFFTFHCLGGIAIFTPAHEIRFEGGSIRLKKMPTADELAAKTQIKIVPIGEFDEEALKNIEFVSTSSLHLGESPVISPSNAGYIWAHAFEIAEMSLWRRYLQVLSRKMSYHTSYILCLPFITQPPSNLTTLNTAAHYAISEAHKVGMKTPILTMDQPLHWKFRCILAQGLLEAVARLGGFHLLMSFKGATCFIMDGSGLDDLWSTAYAPESIKKMFTGHAFSRALRAHIISLTAMASEICKKIDVDDSSKDFIRSFFQDWNKDDSPGMSECNSEEFLKQLAEKFMAELEKLKSNGPTAAL</sequence>
<dbReference type="EMBL" id="CM056743">
    <property type="protein sequence ID" value="KAJ8672056.1"/>
    <property type="molecule type" value="Genomic_DNA"/>
</dbReference>
<evidence type="ECO:0000313" key="2">
    <source>
        <dbReference type="Proteomes" id="UP001239111"/>
    </source>
</evidence>
<name>A0ACC2NN63_9HYME</name>
<protein>
    <submittedName>
        <fullName evidence="1">Uncharacterized protein</fullName>
    </submittedName>
</protein>
<dbReference type="Proteomes" id="UP001239111">
    <property type="component" value="Chromosome 3"/>
</dbReference>
<gene>
    <name evidence="1" type="ORF">QAD02_003315</name>
</gene>
<keyword evidence="2" id="KW-1185">Reference proteome</keyword>